<dbReference type="InterPro" id="IPR000551">
    <property type="entry name" value="MerR-type_HTH_dom"/>
</dbReference>
<sequence length="131" mass="15711">MNQTYSISDLAREFDISTRTIRYYEERGLIHPDRTEGGQRVYSRKDRTRLRLILRGKRFGFSLDEIVEMIDMFDQDRSGRKQLVVTIDYGKKKIGEVEEKIQDMMALKKEMEDLLEDFEKRLDQLRGRNKL</sequence>
<dbReference type="CDD" id="cd04776">
    <property type="entry name" value="HTH_GnyR"/>
    <property type="match status" value="1"/>
</dbReference>
<dbReference type="AlphaFoldDB" id="A0A521BFN0"/>
<dbReference type="InterPro" id="IPR047057">
    <property type="entry name" value="MerR_fam"/>
</dbReference>
<dbReference type="EMBL" id="FXTI01000002">
    <property type="protein sequence ID" value="SMO45914.1"/>
    <property type="molecule type" value="Genomic_DNA"/>
</dbReference>
<proteinExistence type="predicted"/>
<feature type="coiled-coil region" evidence="2">
    <location>
        <begin position="94"/>
        <end position="128"/>
    </location>
</feature>
<dbReference type="InterPro" id="IPR009061">
    <property type="entry name" value="DNA-bd_dom_put_sf"/>
</dbReference>
<dbReference type="PRINTS" id="PR00040">
    <property type="entry name" value="HTHMERR"/>
</dbReference>
<reference evidence="4 5" key="1">
    <citation type="submission" date="2017-05" db="EMBL/GenBank/DDBJ databases">
        <authorList>
            <person name="Varghese N."/>
            <person name="Submissions S."/>
        </authorList>
    </citation>
    <scope>NUCLEOTIDE SEQUENCE [LARGE SCALE GENOMIC DNA]</scope>
    <source>
        <strain evidence="4 5">DSM 45474</strain>
    </source>
</reference>
<dbReference type="PANTHER" id="PTHR30204">
    <property type="entry name" value="REDOX-CYCLING DRUG-SENSING TRANSCRIPTIONAL ACTIVATOR SOXR"/>
    <property type="match status" value="1"/>
</dbReference>
<dbReference type="Gene3D" id="1.10.1660.10">
    <property type="match status" value="1"/>
</dbReference>
<dbReference type="GO" id="GO:0003677">
    <property type="term" value="F:DNA binding"/>
    <property type="evidence" value="ECO:0007669"/>
    <property type="project" value="UniProtKB-KW"/>
</dbReference>
<dbReference type="Proteomes" id="UP000315636">
    <property type="component" value="Unassembled WGS sequence"/>
</dbReference>
<dbReference type="PANTHER" id="PTHR30204:SF58">
    <property type="entry name" value="HTH-TYPE TRANSCRIPTIONAL REGULATOR YFMP"/>
    <property type="match status" value="1"/>
</dbReference>
<evidence type="ECO:0000256" key="1">
    <source>
        <dbReference type="ARBA" id="ARBA00023125"/>
    </source>
</evidence>
<dbReference type="PROSITE" id="PS50937">
    <property type="entry name" value="HTH_MERR_2"/>
    <property type="match status" value="1"/>
</dbReference>
<dbReference type="RefSeq" id="WP_142504383.1">
    <property type="nucleotide sequence ID" value="NZ_FXTI01000002.1"/>
</dbReference>
<feature type="domain" description="HTH merR-type" evidence="3">
    <location>
        <begin position="4"/>
        <end position="72"/>
    </location>
</feature>
<evidence type="ECO:0000313" key="5">
    <source>
        <dbReference type="Proteomes" id="UP000315636"/>
    </source>
</evidence>
<dbReference type="GO" id="GO:0003700">
    <property type="term" value="F:DNA-binding transcription factor activity"/>
    <property type="evidence" value="ECO:0007669"/>
    <property type="project" value="InterPro"/>
</dbReference>
<accession>A0A521BFN0</accession>
<gene>
    <name evidence="4" type="ORF">SAMN06264849_10262</name>
</gene>
<protein>
    <submittedName>
        <fullName evidence="4">DNA-binding transcriptional regulator, MerR family</fullName>
    </submittedName>
</protein>
<evidence type="ECO:0000313" key="4">
    <source>
        <dbReference type="EMBL" id="SMO45914.1"/>
    </source>
</evidence>
<keyword evidence="1 4" id="KW-0238">DNA-binding</keyword>
<keyword evidence="2" id="KW-0175">Coiled coil</keyword>
<dbReference type="OrthoDB" id="1894615at2"/>
<name>A0A521BFN0_9BACL</name>
<dbReference type="Pfam" id="PF13411">
    <property type="entry name" value="MerR_1"/>
    <property type="match status" value="1"/>
</dbReference>
<organism evidence="4 5">
    <name type="scientific">Melghirimyces algeriensis</name>
    <dbReference type="NCBI Taxonomy" id="910412"/>
    <lineage>
        <taxon>Bacteria</taxon>
        <taxon>Bacillati</taxon>
        <taxon>Bacillota</taxon>
        <taxon>Bacilli</taxon>
        <taxon>Bacillales</taxon>
        <taxon>Thermoactinomycetaceae</taxon>
        <taxon>Melghirimyces</taxon>
    </lineage>
</organism>
<keyword evidence="5" id="KW-1185">Reference proteome</keyword>
<evidence type="ECO:0000256" key="2">
    <source>
        <dbReference type="SAM" id="Coils"/>
    </source>
</evidence>
<dbReference type="SMART" id="SM00422">
    <property type="entry name" value="HTH_MERR"/>
    <property type="match status" value="1"/>
</dbReference>
<dbReference type="SUPFAM" id="SSF46955">
    <property type="entry name" value="Putative DNA-binding domain"/>
    <property type="match status" value="1"/>
</dbReference>
<evidence type="ECO:0000259" key="3">
    <source>
        <dbReference type="PROSITE" id="PS50937"/>
    </source>
</evidence>